<keyword evidence="4" id="KW-0812">Transmembrane</keyword>
<evidence type="ECO:0000256" key="5">
    <source>
        <dbReference type="ARBA" id="ARBA00022989"/>
    </source>
</evidence>
<keyword evidence="8" id="KW-0645">Protease</keyword>
<feature type="domain" description="Peptidase M50" evidence="7">
    <location>
        <begin position="16"/>
        <end position="50"/>
    </location>
</feature>
<evidence type="ECO:0000259" key="7">
    <source>
        <dbReference type="Pfam" id="PF02163"/>
    </source>
</evidence>
<comment type="subcellular location">
    <subcellularLocation>
        <location evidence="2">Membrane</location>
        <topology evidence="2">Multi-pass membrane protein</topology>
    </subcellularLocation>
</comment>
<evidence type="ECO:0000313" key="8">
    <source>
        <dbReference type="EMBL" id="MFB9530312.1"/>
    </source>
</evidence>
<dbReference type="InterPro" id="IPR008915">
    <property type="entry name" value="Peptidase_M50"/>
</dbReference>
<keyword evidence="9" id="KW-1185">Reference proteome</keyword>
<sequence length="56" mass="6270">MSAKMRMQPAASSARVCRVGFGSTVWSRRKGETEYGIKWIPLGGYIRMIGMLPPRP</sequence>
<keyword evidence="5" id="KW-1133">Transmembrane helix</keyword>
<proteinExistence type="inferred from homology"/>
<keyword evidence="6" id="KW-0472">Membrane</keyword>
<gene>
    <name evidence="8" type="ORF">ACFFRN_27250</name>
</gene>
<comment type="cofactor">
    <cofactor evidence="1">
        <name>Zn(2+)</name>
        <dbReference type="ChEBI" id="CHEBI:29105"/>
    </cofactor>
</comment>
<dbReference type="GO" id="GO:0008233">
    <property type="term" value="F:peptidase activity"/>
    <property type="evidence" value="ECO:0007669"/>
    <property type="project" value="UniProtKB-KW"/>
</dbReference>
<evidence type="ECO:0000256" key="1">
    <source>
        <dbReference type="ARBA" id="ARBA00001947"/>
    </source>
</evidence>
<evidence type="ECO:0000256" key="4">
    <source>
        <dbReference type="ARBA" id="ARBA00022692"/>
    </source>
</evidence>
<dbReference type="Proteomes" id="UP001589646">
    <property type="component" value="Unassembled WGS sequence"/>
</dbReference>
<comment type="similarity">
    <text evidence="3">Belongs to the peptidase M50B family.</text>
</comment>
<organism evidence="8 9">
    <name type="scientific">Nonomuraea roseola</name>
    <dbReference type="NCBI Taxonomy" id="46179"/>
    <lineage>
        <taxon>Bacteria</taxon>
        <taxon>Bacillati</taxon>
        <taxon>Actinomycetota</taxon>
        <taxon>Actinomycetes</taxon>
        <taxon>Streptosporangiales</taxon>
        <taxon>Streptosporangiaceae</taxon>
        <taxon>Nonomuraea</taxon>
    </lineage>
</organism>
<accession>A0ABV5Q4A3</accession>
<evidence type="ECO:0000256" key="2">
    <source>
        <dbReference type="ARBA" id="ARBA00004141"/>
    </source>
</evidence>
<dbReference type="Pfam" id="PF02163">
    <property type="entry name" value="Peptidase_M50"/>
    <property type="match status" value="1"/>
</dbReference>
<evidence type="ECO:0000313" key="9">
    <source>
        <dbReference type="Proteomes" id="UP001589646"/>
    </source>
</evidence>
<protein>
    <submittedName>
        <fullName evidence="8">Site-2 protease family protein</fullName>
    </submittedName>
</protein>
<reference evidence="8 9" key="1">
    <citation type="submission" date="2024-09" db="EMBL/GenBank/DDBJ databases">
        <authorList>
            <person name="Sun Q."/>
            <person name="Mori K."/>
        </authorList>
    </citation>
    <scope>NUCLEOTIDE SEQUENCE [LARGE SCALE GENOMIC DNA]</scope>
    <source>
        <strain evidence="8 9">JCM 3323</strain>
    </source>
</reference>
<evidence type="ECO:0000256" key="3">
    <source>
        <dbReference type="ARBA" id="ARBA00007931"/>
    </source>
</evidence>
<dbReference type="GO" id="GO:0006508">
    <property type="term" value="P:proteolysis"/>
    <property type="evidence" value="ECO:0007669"/>
    <property type="project" value="UniProtKB-KW"/>
</dbReference>
<dbReference type="EMBL" id="JBHMCE010000008">
    <property type="protein sequence ID" value="MFB9530312.1"/>
    <property type="molecule type" value="Genomic_DNA"/>
</dbReference>
<evidence type="ECO:0000256" key="6">
    <source>
        <dbReference type="ARBA" id="ARBA00023136"/>
    </source>
</evidence>
<dbReference type="RefSeq" id="WP_346124826.1">
    <property type="nucleotide sequence ID" value="NZ_BAAAXC010000015.1"/>
</dbReference>
<comment type="caution">
    <text evidence="8">The sequence shown here is derived from an EMBL/GenBank/DDBJ whole genome shotgun (WGS) entry which is preliminary data.</text>
</comment>
<keyword evidence="8" id="KW-0378">Hydrolase</keyword>
<name>A0ABV5Q4A3_9ACTN</name>